<accession>A0ABR2JXC2</accession>
<dbReference type="InterPro" id="IPR011990">
    <property type="entry name" value="TPR-like_helical_dom_sf"/>
</dbReference>
<evidence type="ECO:0000256" key="5">
    <source>
        <dbReference type="ARBA" id="ARBA00022840"/>
    </source>
</evidence>
<dbReference type="PROSITE" id="PS50011">
    <property type="entry name" value="PROTEIN_KINASE_DOM"/>
    <property type="match status" value="1"/>
</dbReference>
<evidence type="ECO:0000256" key="1">
    <source>
        <dbReference type="ARBA" id="ARBA00022527"/>
    </source>
</evidence>
<dbReference type="Proteomes" id="UP001470230">
    <property type="component" value="Unassembled WGS sequence"/>
</dbReference>
<keyword evidence="4" id="KW-0418">Kinase</keyword>
<evidence type="ECO:0000256" key="3">
    <source>
        <dbReference type="ARBA" id="ARBA00022741"/>
    </source>
</evidence>
<proteinExistence type="predicted"/>
<dbReference type="InterPro" id="IPR011009">
    <property type="entry name" value="Kinase-like_dom_sf"/>
</dbReference>
<keyword evidence="5" id="KW-0067">ATP-binding</keyword>
<dbReference type="Pfam" id="PF00069">
    <property type="entry name" value="Pkinase"/>
    <property type="match status" value="1"/>
</dbReference>
<reference evidence="7 8" key="1">
    <citation type="submission" date="2024-04" db="EMBL/GenBank/DDBJ databases">
        <title>Tritrichomonas musculus Genome.</title>
        <authorList>
            <person name="Alves-Ferreira E."/>
            <person name="Grigg M."/>
            <person name="Lorenzi H."/>
            <person name="Galac M."/>
        </authorList>
    </citation>
    <scope>NUCLEOTIDE SEQUENCE [LARGE SCALE GENOMIC DNA]</scope>
    <source>
        <strain evidence="7 8">EAF2021</strain>
    </source>
</reference>
<organism evidence="7 8">
    <name type="scientific">Tritrichomonas musculus</name>
    <dbReference type="NCBI Taxonomy" id="1915356"/>
    <lineage>
        <taxon>Eukaryota</taxon>
        <taxon>Metamonada</taxon>
        <taxon>Parabasalia</taxon>
        <taxon>Tritrichomonadida</taxon>
        <taxon>Tritrichomonadidae</taxon>
        <taxon>Tritrichomonas</taxon>
    </lineage>
</organism>
<protein>
    <recommendedName>
        <fullName evidence="6">Protein kinase domain-containing protein</fullName>
    </recommendedName>
</protein>
<evidence type="ECO:0000256" key="4">
    <source>
        <dbReference type="ARBA" id="ARBA00022777"/>
    </source>
</evidence>
<comment type="caution">
    <text evidence="7">The sequence shown here is derived from an EMBL/GenBank/DDBJ whole genome shotgun (WGS) entry which is preliminary data.</text>
</comment>
<keyword evidence="2" id="KW-0808">Transferase</keyword>
<feature type="domain" description="Protein kinase" evidence="6">
    <location>
        <begin position="156"/>
        <end position="323"/>
    </location>
</feature>
<sequence>MEKISRARKKFQNFQTNHKSQIIVTDKYEGSDQKEYFFVCFDYHLILVEGNQDLADSLLSKISKYEYSERYYLKGSSVPENASEEDKFFLYEIENFSSNFWFVDSKIGSILMKVVRIMSGFLIKKSYKKLGEKYESNNYEDFADEQKKIDLKKEEFLRLREVGKGSLGSVELIYHIKREELFALKIPNDDTSESQELIERESSRYLKIDHPFICHYYGSVSIYHKKCLPLEFIEGKTLDKFNLESHFLLKGSIISKLILTIQYLHAKGFIYRFLYLDNIIISNMNDPILIDFYHDGLGVDKNYMKAKKYYELAAEKGNYLAYI</sequence>
<gene>
    <name evidence="7" type="ORF">M9Y10_042614</name>
</gene>
<dbReference type="EMBL" id="JAPFFF010000008">
    <property type="protein sequence ID" value="KAK8883522.1"/>
    <property type="molecule type" value="Genomic_DNA"/>
</dbReference>
<dbReference type="SMART" id="SM00220">
    <property type="entry name" value="S_TKc"/>
    <property type="match status" value="1"/>
</dbReference>
<keyword evidence="3" id="KW-0547">Nucleotide-binding</keyword>
<keyword evidence="1" id="KW-0723">Serine/threonine-protein kinase</keyword>
<dbReference type="SUPFAM" id="SSF81901">
    <property type="entry name" value="HCP-like"/>
    <property type="match status" value="1"/>
</dbReference>
<keyword evidence="8" id="KW-1185">Reference proteome</keyword>
<name>A0ABR2JXC2_9EUKA</name>
<dbReference type="Gene3D" id="1.25.40.10">
    <property type="entry name" value="Tetratricopeptide repeat domain"/>
    <property type="match status" value="1"/>
</dbReference>
<evidence type="ECO:0000313" key="8">
    <source>
        <dbReference type="Proteomes" id="UP001470230"/>
    </source>
</evidence>
<evidence type="ECO:0000313" key="7">
    <source>
        <dbReference type="EMBL" id="KAK8883522.1"/>
    </source>
</evidence>
<dbReference type="InterPro" id="IPR000719">
    <property type="entry name" value="Prot_kinase_dom"/>
</dbReference>
<evidence type="ECO:0000256" key="2">
    <source>
        <dbReference type="ARBA" id="ARBA00022679"/>
    </source>
</evidence>
<dbReference type="Gene3D" id="3.30.200.20">
    <property type="entry name" value="Phosphorylase Kinase, domain 1"/>
    <property type="match status" value="1"/>
</dbReference>
<evidence type="ECO:0000259" key="6">
    <source>
        <dbReference type="PROSITE" id="PS50011"/>
    </source>
</evidence>
<dbReference type="SUPFAM" id="SSF56112">
    <property type="entry name" value="Protein kinase-like (PK-like)"/>
    <property type="match status" value="1"/>
</dbReference>
<dbReference type="PANTHER" id="PTHR24351">
    <property type="entry name" value="RIBOSOMAL PROTEIN S6 KINASE"/>
    <property type="match status" value="1"/>
</dbReference>